<organism evidence="1 2">
    <name type="scientific">Arthrobacter ginkgonis</name>
    <dbReference type="NCBI Taxonomy" id="1630594"/>
    <lineage>
        <taxon>Bacteria</taxon>
        <taxon>Bacillati</taxon>
        <taxon>Actinomycetota</taxon>
        <taxon>Actinomycetes</taxon>
        <taxon>Micrococcales</taxon>
        <taxon>Micrococcaceae</taxon>
        <taxon>Arthrobacter</taxon>
    </lineage>
</organism>
<comment type="caution">
    <text evidence="1">The sequence shown here is derived from an EMBL/GenBank/DDBJ whole genome shotgun (WGS) entry which is preliminary data.</text>
</comment>
<protein>
    <submittedName>
        <fullName evidence="1">Uncharacterized protein</fullName>
    </submittedName>
</protein>
<accession>A0ABP7CTH8</accession>
<gene>
    <name evidence="1" type="ORF">GCM10023081_34670</name>
</gene>
<name>A0ABP7CTH8_9MICC</name>
<sequence length="56" mass="6268">MAFRSGPITPEQCFSGCDPLSREPFEAVRSAVERVDAEMRGWLREAWEPAAWAGRG</sequence>
<evidence type="ECO:0000313" key="2">
    <source>
        <dbReference type="Proteomes" id="UP001500752"/>
    </source>
</evidence>
<keyword evidence="2" id="KW-1185">Reference proteome</keyword>
<dbReference type="EMBL" id="BAABEO010000023">
    <property type="protein sequence ID" value="GAA3694456.1"/>
    <property type="molecule type" value="Genomic_DNA"/>
</dbReference>
<dbReference type="Proteomes" id="UP001500752">
    <property type="component" value="Unassembled WGS sequence"/>
</dbReference>
<evidence type="ECO:0000313" key="1">
    <source>
        <dbReference type="EMBL" id="GAA3694456.1"/>
    </source>
</evidence>
<reference evidence="2" key="1">
    <citation type="journal article" date="2019" name="Int. J. Syst. Evol. Microbiol.">
        <title>The Global Catalogue of Microorganisms (GCM) 10K type strain sequencing project: providing services to taxonomists for standard genome sequencing and annotation.</title>
        <authorList>
            <consortium name="The Broad Institute Genomics Platform"/>
            <consortium name="The Broad Institute Genome Sequencing Center for Infectious Disease"/>
            <person name="Wu L."/>
            <person name="Ma J."/>
        </authorList>
    </citation>
    <scope>NUCLEOTIDE SEQUENCE [LARGE SCALE GENOMIC DNA]</scope>
    <source>
        <strain evidence="2">JCM 30742</strain>
    </source>
</reference>
<proteinExistence type="predicted"/>